<dbReference type="InterPro" id="IPR019546">
    <property type="entry name" value="TAT_signal_bac_arc"/>
</dbReference>
<dbReference type="Gene3D" id="2.60.40.420">
    <property type="entry name" value="Cupredoxins - blue copper proteins"/>
    <property type="match status" value="3"/>
</dbReference>
<dbReference type="Pfam" id="PF07731">
    <property type="entry name" value="Cu-oxidase_2"/>
    <property type="match status" value="1"/>
</dbReference>
<keyword evidence="3" id="KW-0186">Copper</keyword>
<dbReference type="InterPro" id="IPR033138">
    <property type="entry name" value="Cu_oxidase_CS"/>
</dbReference>
<dbReference type="PANTHER" id="PTHR11709:SF394">
    <property type="entry name" value="FI03373P-RELATED"/>
    <property type="match status" value="1"/>
</dbReference>
<dbReference type="CDD" id="cd13865">
    <property type="entry name" value="CuRO_1_LCC_like_3"/>
    <property type="match status" value="1"/>
</dbReference>
<organism evidence="7 8">
    <name type="scientific">Hypericibacter adhaerens</name>
    <dbReference type="NCBI Taxonomy" id="2602016"/>
    <lineage>
        <taxon>Bacteria</taxon>
        <taxon>Pseudomonadati</taxon>
        <taxon>Pseudomonadota</taxon>
        <taxon>Alphaproteobacteria</taxon>
        <taxon>Rhodospirillales</taxon>
        <taxon>Dongiaceae</taxon>
        <taxon>Hypericibacter</taxon>
    </lineage>
</organism>
<dbReference type="GO" id="GO:0005507">
    <property type="term" value="F:copper ion binding"/>
    <property type="evidence" value="ECO:0007669"/>
    <property type="project" value="InterPro"/>
</dbReference>
<dbReference type="InterPro" id="IPR002355">
    <property type="entry name" value="Cu_oxidase_Cu_BS"/>
</dbReference>
<name>A0A5J6MW06_9PROT</name>
<evidence type="ECO:0000259" key="5">
    <source>
        <dbReference type="Pfam" id="PF07731"/>
    </source>
</evidence>
<evidence type="ECO:0000313" key="7">
    <source>
        <dbReference type="EMBL" id="QEX21277.1"/>
    </source>
</evidence>
<dbReference type="AlphaFoldDB" id="A0A5J6MW06"/>
<dbReference type="Pfam" id="PF07732">
    <property type="entry name" value="Cu-oxidase_3"/>
    <property type="match status" value="1"/>
</dbReference>
<dbReference type="RefSeq" id="WP_225309144.1">
    <property type="nucleotide sequence ID" value="NZ_CP042582.1"/>
</dbReference>
<dbReference type="SUPFAM" id="SSF49503">
    <property type="entry name" value="Cupredoxins"/>
    <property type="match status" value="3"/>
</dbReference>
<dbReference type="Pfam" id="PF00394">
    <property type="entry name" value="Cu-oxidase"/>
    <property type="match status" value="1"/>
</dbReference>
<dbReference type="PROSITE" id="PS00080">
    <property type="entry name" value="MULTICOPPER_OXIDASE2"/>
    <property type="match status" value="1"/>
</dbReference>
<evidence type="ECO:0000256" key="1">
    <source>
        <dbReference type="ARBA" id="ARBA00022723"/>
    </source>
</evidence>
<dbReference type="CDD" id="cd13896">
    <property type="entry name" value="CuRO_3_CopA"/>
    <property type="match status" value="1"/>
</dbReference>
<dbReference type="InterPro" id="IPR011707">
    <property type="entry name" value="Cu-oxidase-like_N"/>
</dbReference>
<feature type="domain" description="Plastocyanin-like" evidence="5">
    <location>
        <begin position="403"/>
        <end position="507"/>
    </location>
</feature>
<dbReference type="KEGG" id="hadh:FRZ61_12010"/>
<dbReference type="InterPro" id="IPR008972">
    <property type="entry name" value="Cupredoxin"/>
</dbReference>
<dbReference type="NCBIfam" id="TIGR01409">
    <property type="entry name" value="TAT_signal_seq"/>
    <property type="match status" value="1"/>
</dbReference>
<feature type="domain" description="Plastocyanin-like" evidence="4">
    <location>
        <begin position="251"/>
        <end position="328"/>
    </location>
</feature>
<dbReference type="Proteomes" id="UP000325797">
    <property type="component" value="Chromosome"/>
</dbReference>
<evidence type="ECO:0000259" key="4">
    <source>
        <dbReference type="Pfam" id="PF00394"/>
    </source>
</evidence>
<dbReference type="PANTHER" id="PTHR11709">
    <property type="entry name" value="MULTI-COPPER OXIDASE"/>
    <property type="match status" value="1"/>
</dbReference>
<feature type="domain" description="Plastocyanin-like" evidence="6">
    <location>
        <begin position="69"/>
        <end position="166"/>
    </location>
</feature>
<gene>
    <name evidence="7" type="ORF">FRZ61_12010</name>
</gene>
<dbReference type="InterPro" id="IPR001117">
    <property type="entry name" value="Cu-oxidase_2nd"/>
</dbReference>
<keyword evidence="1" id="KW-0479">Metal-binding</keyword>
<dbReference type="InterPro" id="IPR011706">
    <property type="entry name" value="Cu-oxidase_C"/>
</dbReference>
<evidence type="ECO:0000256" key="3">
    <source>
        <dbReference type="ARBA" id="ARBA00023008"/>
    </source>
</evidence>
<evidence type="ECO:0000256" key="2">
    <source>
        <dbReference type="ARBA" id="ARBA00023002"/>
    </source>
</evidence>
<dbReference type="PROSITE" id="PS00079">
    <property type="entry name" value="MULTICOPPER_OXIDASE1"/>
    <property type="match status" value="1"/>
</dbReference>
<evidence type="ECO:0000313" key="8">
    <source>
        <dbReference type="Proteomes" id="UP000325797"/>
    </source>
</evidence>
<dbReference type="InterPro" id="IPR034279">
    <property type="entry name" value="CuRO_3_CopA"/>
</dbReference>
<sequence length="512" mass="54204">MTRRFSDRTGRGGARNLASLSRRHFLQGTALLAAGAAFAPPLARAAAGDPVALRVTTRQLDIAGRSATVFGLQQPDGRPGLIARVGEDFAVRLENGLTDPTLVHWHGLTPPWREDGVPGISQDPLAPGAAQDYRFPLTRSGTFWMHSHLGLQEQQLLAAPLIVQEASPQDEQEVVLLLHDFSFRAPEEILAGLQAGTRGGPGMSMSGDGAWTMDHSSMDHGSMPGMSMDGGAMGSMTMSGGMTMDINDIEHDAYLANDRTLDDPELVAVERGGRVRLRIINGAASTGFTIDLGAVEGELIAVDGHAILPVKGRRFPIAIAQRLDIRLSLPADGSAVPVLALREGALQRAGVILQPPGAAVARIAPVGDVAAPVLDLAFERTLRSAAPLTPRPADRALTLALTGSMAGYRWGLAASSGAGPLTARDGERIEVALVNQTMMAHPMHLHGHMFQVVAIDGERLAGAVRDTVLVPPGRSVGIAFDADNPGRWAFHCHHMYHMAAGMMTTLAYEGIT</sequence>
<dbReference type="InterPro" id="IPR006311">
    <property type="entry name" value="TAT_signal"/>
</dbReference>
<accession>A0A5J6MW06</accession>
<keyword evidence="8" id="KW-1185">Reference proteome</keyword>
<reference evidence="7 8" key="1">
    <citation type="submission" date="2019-08" db="EMBL/GenBank/DDBJ databases">
        <title>Hyperibacter terrae gen. nov., sp. nov. and Hyperibacter viscosus sp. nov., two new members in the family Rhodospirillaceae isolated from the rhizosphere of Hypericum perforatum.</title>
        <authorList>
            <person name="Noviana Z."/>
        </authorList>
    </citation>
    <scope>NUCLEOTIDE SEQUENCE [LARGE SCALE GENOMIC DNA]</scope>
    <source>
        <strain evidence="7 8">R5959</strain>
    </source>
</reference>
<dbReference type="GO" id="GO:0016491">
    <property type="term" value="F:oxidoreductase activity"/>
    <property type="evidence" value="ECO:0007669"/>
    <property type="project" value="UniProtKB-KW"/>
</dbReference>
<dbReference type="EMBL" id="CP042582">
    <property type="protein sequence ID" value="QEX21277.1"/>
    <property type="molecule type" value="Genomic_DNA"/>
</dbReference>
<dbReference type="PROSITE" id="PS51318">
    <property type="entry name" value="TAT"/>
    <property type="match status" value="1"/>
</dbReference>
<proteinExistence type="predicted"/>
<evidence type="ECO:0000259" key="6">
    <source>
        <dbReference type="Pfam" id="PF07732"/>
    </source>
</evidence>
<keyword evidence="2" id="KW-0560">Oxidoreductase</keyword>
<dbReference type="InterPro" id="IPR045087">
    <property type="entry name" value="Cu-oxidase_fam"/>
</dbReference>
<protein>
    <submittedName>
        <fullName evidence="7">Copper oxidase</fullName>
    </submittedName>
</protein>